<evidence type="ECO:0000313" key="1">
    <source>
        <dbReference type="EMBL" id="PZP43030.1"/>
    </source>
</evidence>
<proteinExistence type="predicted"/>
<evidence type="ECO:0000313" key="2">
    <source>
        <dbReference type="Proteomes" id="UP000249645"/>
    </source>
</evidence>
<dbReference type="EMBL" id="QFOI01000395">
    <property type="protein sequence ID" value="PZP43030.1"/>
    <property type="molecule type" value="Genomic_DNA"/>
</dbReference>
<accession>A0A2W5EP52</accession>
<dbReference type="Proteomes" id="UP000249645">
    <property type="component" value="Unassembled WGS sequence"/>
</dbReference>
<reference evidence="1 2" key="1">
    <citation type="submission" date="2017-11" db="EMBL/GenBank/DDBJ databases">
        <title>Infants hospitalized years apart are colonized by the same room-sourced microbial strains.</title>
        <authorList>
            <person name="Brooks B."/>
            <person name="Olm M.R."/>
            <person name="Firek B.A."/>
            <person name="Baker R."/>
            <person name="Thomas B.C."/>
            <person name="Morowitz M.J."/>
            <person name="Banfield J.F."/>
        </authorList>
    </citation>
    <scope>NUCLEOTIDE SEQUENCE [LARGE SCALE GENOMIC DNA]</scope>
    <source>
        <strain evidence="1">S2_009_000_R2_76</strain>
    </source>
</reference>
<comment type="caution">
    <text evidence="1">The sequence shown here is derived from an EMBL/GenBank/DDBJ whole genome shotgun (WGS) entry which is preliminary data.</text>
</comment>
<organism evidence="1 2">
    <name type="scientific">Pseudopedobacter saltans</name>
    <dbReference type="NCBI Taxonomy" id="151895"/>
    <lineage>
        <taxon>Bacteria</taxon>
        <taxon>Pseudomonadati</taxon>
        <taxon>Bacteroidota</taxon>
        <taxon>Sphingobacteriia</taxon>
        <taxon>Sphingobacteriales</taxon>
        <taxon>Sphingobacteriaceae</taxon>
        <taxon>Pseudopedobacter</taxon>
    </lineage>
</organism>
<sequence>MKIQKTIGILLLLVGFIAFLPSCNSDIAFQKLMEKTAKDINKQCPIQVDSDMVWDSVNVLPNKTFQYYYTIKNFEASDIDTINVKKERTPIMLNSIKSEASIKIYRDHKTTFLYVFKDKLGKPAFSITITPDMYSKK</sequence>
<name>A0A2W5EP52_9SPHI</name>
<protein>
    <submittedName>
        <fullName evidence="1">Uncharacterized protein</fullName>
    </submittedName>
</protein>
<dbReference type="AlphaFoldDB" id="A0A2W5EP52"/>
<gene>
    <name evidence="1" type="ORF">DI598_16250</name>
</gene>